<name>A0A518B0X4_9BACT</name>
<evidence type="ECO:0000256" key="1">
    <source>
        <dbReference type="SAM" id="Phobius"/>
    </source>
</evidence>
<keyword evidence="1" id="KW-0472">Membrane</keyword>
<dbReference type="RefSeq" id="WP_145256768.1">
    <property type="nucleotide sequence ID" value="NZ_CP036279.1"/>
</dbReference>
<keyword evidence="1" id="KW-1133">Transmembrane helix</keyword>
<dbReference type="OrthoDB" id="9872647at2"/>
<keyword evidence="1" id="KW-0812">Transmembrane</keyword>
<dbReference type="Proteomes" id="UP000317093">
    <property type="component" value="Chromosome"/>
</dbReference>
<dbReference type="EMBL" id="CP036279">
    <property type="protein sequence ID" value="QDU60629.1"/>
    <property type="molecule type" value="Genomic_DNA"/>
</dbReference>
<accession>A0A518B0X4</accession>
<proteinExistence type="predicted"/>
<reference evidence="2 3" key="1">
    <citation type="submission" date="2019-02" db="EMBL/GenBank/DDBJ databases">
        <title>Deep-cultivation of Planctomycetes and their phenomic and genomic characterization uncovers novel biology.</title>
        <authorList>
            <person name="Wiegand S."/>
            <person name="Jogler M."/>
            <person name="Boedeker C."/>
            <person name="Pinto D."/>
            <person name="Vollmers J."/>
            <person name="Rivas-Marin E."/>
            <person name="Kohn T."/>
            <person name="Peeters S.H."/>
            <person name="Heuer A."/>
            <person name="Rast P."/>
            <person name="Oberbeckmann S."/>
            <person name="Bunk B."/>
            <person name="Jeske O."/>
            <person name="Meyerdierks A."/>
            <person name="Storesund J.E."/>
            <person name="Kallscheuer N."/>
            <person name="Luecker S."/>
            <person name="Lage O.M."/>
            <person name="Pohl T."/>
            <person name="Merkel B.J."/>
            <person name="Hornburger P."/>
            <person name="Mueller R.-W."/>
            <person name="Bruemmer F."/>
            <person name="Labrenz M."/>
            <person name="Spormann A.M."/>
            <person name="Op den Camp H."/>
            <person name="Overmann J."/>
            <person name="Amann R."/>
            <person name="Jetten M.S.M."/>
            <person name="Mascher T."/>
            <person name="Medema M.H."/>
            <person name="Devos D.P."/>
            <person name="Kaster A.-K."/>
            <person name="Ovreas L."/>
            <person name="Rohde M."/>
            <person name="Galperin M.Y."/>
            <person name="Jogler C."/>
        </authorList>
    </citation>
    <scope>NUCLEOTIDE SEQUENCE [LARGE SCALE GENOMIC DNA]</scope>
    <source>
        <strain evidence="2 3">Pan216</strain>
    </source>
</reference>
<feature type="transmembrane region" description="Helical" evidence="1">
    <location>
        <begin position="98"/>
        <end position="120"/>
    </location>
</feature>
<dbReference type="KEGG" id="knv:Pan216_14760"/>
<sequence length="127" mass="13725">MDDPMIETPDGLAKTQASGVVGAFMRFVCQALGLLLIIIGTFFAIQVFTSVYGLVNKPEGMAGAVDQTAELIESEKLSVKIGADRVEAGRLAATMVLFVWYMLCAYIPLAIIAVGGRLVWAMRKPRE</sequence>
<keyword evidence="3" id="KW-1185">Reference proteome</keyword>
<protein>
    <submittedName>
        <fullName evidence="2">Uncharacterized protein</fullName>
    </submittedName>
</protein>
<dbReference type="AlphaFoldDB" id="A0A518B0X4"/>
<evidence type="ECO:0000313" key="3">
    <source>
        <dbReference type="Proteomes" id="UP000317093"/>
    </source>
</evidence>
<organism evidence="2 3">
    <name type="scientific">Kolteria novifilia</name>
    <dbReference type="NCBI Taxonomy" id="2527975"/>
    <lineage>
        <taxon>Bacteria</taxon>
        <taxon>Pseudomonadati</taxon>
        <taxon>Planctomycetota</taxon>
        <taxon>Planctomycetia</taxon>
        <taxon>Kolteriales</taxon>
        <taxon>Kolteriaceae</taxon>
        <taxon>Kolteria</taxon>
    </lineage>
</organism>
<evidence type="ECO:0000313" key="2">
    <source>
        <dbReference type="EMBL" id="QDU60629.1"/>
    </source>
</evidence>
<gene>
    <name evidence="2" type="ORF">Pan216_14760</name>
</gene>
<feature type="transmembrane region" description="Helical" evidence="1">
    <location>
        <begin position="32"/>
        <end position="55"/>
    </location>
</feature>